<evidence type="ECO:0000256" key="6">
    <source>
        <dbReference type="ARBA" id="ARBA00022967"/>
    </source>
</evidence>
<dbReference type="SUPFAM" id="SSF51735">
    <property type="entry name" value="NAD(P)-binding Rossmann-fold domains"/>
    <property type="match status" value="1"/>
</dbReference>
<dbReference type="RefSeq" id="WP_144258554.1">
    <property type="nucleotide sequence ID" value="NZ_CP041636.1"/>
</dbReference>
<evidence type="ECO:0000313" key="17">
    <source>
        <dbReference type="EMBL" id="QDO99558.1"/>
    </source>
</evidence>
<comment type="catalytic activity">
    <reaction evidence="8">
        <text>NAD(+) + NADPH + H(+)(in) = NADH + NADP(+) + H(+)(out)</text>
        <dbReference type="Rhea" id="RHEA:47992"/>
        <dbReference type="ChEBI" id="CHEBI:15378"/>
        <dbReference type="ChEBI" id="CHEBI:57540"/>
        <dbReference type="ChEBI" id="CHEBI:57783"/>
        <dbReference type="ChEBI" id="CHEBI:57945"/>
        <dbReference type="ChEBI" id="CHEBI:58349"/>
        <dbReference type="EC" id="7.1.1.1"/>
    </reaction>
</comment>
<evidence type="ECO:0000259" key="15">
    <source>
        <dbReference type="SMART" id="SM01002"/>
    </source>
</evidence>
<reference evidence="17 18" key="1">
    <citation type="submission" date="2019-07" db="EMBL/GenBank/DDBJ databases">
        <title>Genome sequencing for Ferrovibrio sp. K5.</title>
        <authorList>
            <person name="Park S.-J."/>
        </authorList>
    </citation>
    <scope>NUCLEOTIDE SEQUENCE [LARGE SCALE GENOMIC DNA]</scope>
    <source>
        <strain evidence="17 18">K5</strain>
    </source>
</reference>
<dbReference type="InterPro" id="IPR008143">
    <property type="entry name" value="Ala_DH/PNT_CS2"/>
</dbReference>
<evidence type="ECO:0000256" key="9">
    <source>
        <dbReference type="ARBA" id="ARBA00063359"/>
    </source>
</evidence>
<dbReference type="Proteomes" id="UP000317496">
    <property type="component" value="Chromosome"/>
</dbReference>
<keyword evidence="18" id="KW-1185">Reference proteome</keyword>
<name>A0A516H714_9PROT</name>
<comment type="similarity">
    <text evidence="2">Belongs to the AlaDH/PNT family.</text>
</comment>
<evidence type="ECO:0000256" key="13">
    <source>
        <dbReference type="ARBA" id="ARBA00081682"/>
    </source>
</evidence>
<dbReference type="SMART" id="SM01003">
    <property type="entry name" value="AlaDh_PNT_N"/>
    <property type="match status" value="1"/>
</dbReference>
<feature type="domain" description="Alanine dehydrogenase/pyridine nucleotide transhydrogenase NAD(H)-binding" evidence="15">
    <location>
        <begin position="153"/>
        <end position="319"/>
    </location>
</feature>
<dbReference type="SMART" id="SM01002">
    <property type="entry name" value="AlaDh_PNT_C"/>
    <property type="match status" value="1"/>
</dbReference>
<dbReference type="PANTHER" id="PTHR10160:SF19">
    <property type="entry name" value="PROTON-TRANSLOCATING NAD(P)(+) TRANSHYDROGENASE"/>
    <property type="match status" value="1"/>
</dbReference>
<evidence type="ECO:0000256" key="2">
    <source>
        <dbReference type="ARBA" id="ARBA00005689"/>
    </source>
</evidence>
<dbReference type="Pfam" id="PF01262">
    <property type="entry name" value="AlaDh_PNT_C"/>
    <property type="match status" value="1"/>
</dbReference>
<proteinExistence type="inferred from homology"/>
<keyword evidence="4" id="KW-0547">Nucleotide-binding</keyword>
<evidence type="ECO:0000256" key="4">
    <source>
        <dbReference type="ARBA" id="ARBA00022741"/>
    </source>
</evidence>
<evidence type="ECO:0000259" key="16">
    <source>
        <dbReference type="SMART" id="SM01003"/>
    </source>
</evidence>
<keyword evidence="6" id="KW-1278">Translocase</keyword>
<gene>
    <name evidence="17" type="ORF">FNB15_20835</name>
</gene>
<dbReference type="GO" id="GO:0005886">
    <property type="term" value="C:plasma membrane"/>
    <property type="evidence" value="ECO:0007669"/>
    <property type="project" value="TreeGrafter"/>
</dbReference>
<keyword evidence="7" id="KW-0520">NAD</keyword>
<keyword evidence="17" id="KW-0560">Oxidoreductase</keyword>
<dbReference type="CDD" id="cd05304">
    <property type="entry name" value="Rubrum_tdh"/>
    <property type="match status" value="1"/>
</dbReference>
<dbReference type="InterPro" id="IPR007886">
    <property type="entry name" value="AlaDH/PNT_N"/>
</dbReference>
<comment type="subunit">
    <text evidence="9">Heterotrimer of two alpha chains and a beta (PntB) chain; in Rhodospirillum, the alpha chain is made of two subunits (PntAA and PntAB) and forms a dimer.</text>
</comment>
<comment type="function">
    <text evidence="1">The transhydrogenation between NADH and NADP is coupled to respiration and ATP hydrolysis and functions as a proton pump across the membrane.</text>
</comment>
<evidence type="ECO:0000256" key="5">
    <source>
        <dbReference type="ARBA" id="ARBA00022857"/>
    </source>
</evidence>
<dbReference type="InterPro" id="IPR007698">
    <property type="entry name" value="AlaDH/PNT_NAD(H)-bd"/>
</dbReference>
<evidence type="ECO:0000256" key="7">
    <source>
        <dbReference type="ARBA" id="ARBA00023027"/>
    </source>
</evidence>
<dbReference type="EMBL" id="CP041636">
    <property type="protein sequence ID" value="QDO99558.1"/>
    <property type="molecule type" value="Genomic_DNA"/>
</dbReference>
<protein>
    <recommendedName>
        <fullName evidence="10">NAD(P) transhydrogenase subunit alpha part 1</fullName>
        <ecNumber evidence="3">7.1.1.1</ecNumber>
    </recommendedName>
    <alternativeName>
        <fullName evidence="14">Nicotinamide nucleotide transhydrogenase subunit alpha 1</fullName>
    </alternativeName>
    <alternativeName>
        <fullName evidence="12">Proton-translocating transhydrogenase component 1</fullName>
    </alternativeName>
    <alternativeName>
        <fullName evidence="11">Pyridine nucleotide transhydrogenase subunit alpha 1</fullName>
    </alternativeName>
    <alternativeName>
        <fullName evidence="13">dI</fullName>
    </alternativeName>
</protein>
<evidence type="ECO:0000256" key="14">
    <source>
        <dbReference type="ARBA" id="ARBA00084087"/>
    </source>
</evidence>
<dbReference type="GO" id="GO:0016491">
    <property type="term" value="F:oxidoreductase activity"/>
    <property type="evidence" value="ECO:0007669"/>
    <property type="project" value="UniProtKB-KW"/>
</dbReference>
<dbReference type="OrthoDB" id="9804592at2"/>
<evidence type="ECO:0000256" key="11">
    <source>
        <dbReference type="ARBA" id="ARBA00076996"/>
    </source>
</evidence>
<evidence type="ECO:0000313" key="18">
    <source>
        <dbReference type="Proteomes" id="UP000317496"/>
    </source>
</evidence>
<dbReference type="GO" id="GO:0008750">
    <property type="term" value="F:proton-translocating NAD(P)+ transhydrogenase activity"/>
    <property type="evidence" value="ECO:0007669"/>
    <property type="project" value="UniProtKB-EC"/>
</dbReference>
<evidence type="ECO:0000256" key="8">
    <source>
        <dbReference type="ARBA" id="ARBA00048202"/>
    </source>
</evidence>
<evidence type="ECO:0000256" key="3">
    <source>
        <dbReference type="ARBA" id="ARBA00012943"/>
    </source>
</evidence>
<dbReference type="FunFam" id="3.40.50.720:FF:000188">
    <property type="entry name" value="NAD(P) transhydrogenase alpha subunit 1"/>
    <property type="match status" value="1"/>
</dbReference>
<keyword evidence="5" id="KW-0521">NADP</keyword>
<dbReference type="InterPro" id="IPR036291">
    <property type="entry name" value="NAD(P)-bd_dom_sf"/>
</dbReference>
<dbReference type="GO" id="GO:0050661">
    <property type="term" value="F:NADP binding"/>
    <property type="evidence" value="ECO:0007669"/>
    <property type="project" value="TreeGrafter"/>
</dbReference>
<dbReference type="Pfam" id="PF05222">
    <property type="entry name" value="AlaDh_PNT_N"/>
    <property type="match status" value="1"/>
</dbReference>
<dbReference type="AlphaFoldDB" id="A0A516H714"/>
<evidence type="ECO:0000256" key="1">
    <source>
        <dbReference type="ARBA" id="ARBA00003943"/>
    </source>
</evidence>
<dbReference type="GO" id="GO:0006740">
    <property type="term" value="P:NADPH regeneration"/>
    <property type="evidence" value="ECO:0007669"/>
    <property type="project" value="TreeGrafter"/>
</dbReference>
<dbReference type="PROSITE" id="PS00837">
    <property type="entry name" value="ALADH_PNT_2"/>
    <property type="match status" value="1"/>
</dbReference>
<evidence type="ECO:0000256" key="10">
    <source>
        <dbReference type="ARBA" id="ARBA00071353"/>
    </source>
</evidence>
<dbReference type="NCBIfam" id="NF006942">
    <property type="entry name" value="PRK09424.1"/>
    <property type="match status" value="1"/>
</dbReference>
<dbReference type="KEGG" id="fer:FNB15_20835"/>
<dbReference type="SUPFAM" id="SSF52283">
    <property type="entry name" value="Formate/glycerate dehydrogenase catalytic domain-like"/>
    <property type="match status" value="1"/>
</dbReference>
<dbReference type="Gene3D" id="3.40.50.720">
    <property type="entry name" value="NAD(P)-binding Rossmann-like Domain"/>
    <property type="match status" value="2"/>
</dbReference>
<feature type="domain" description="Alanine dehydrogenase/pyridine nucleotide transhydrogenase N-terminal" evidence="16">
    <location>
        <begin position="4"/>
        <end position="144"/>
    </location>
</feature>
<dbReference type="PANTHER" id="PTHR10160">
    <property type="entry name" value="NAD(P) TRANSHYDROGENASE"/>
    <property type="match status" value="1"/>
</dbReference>
<accession>A0A516H714</accession>
<dbReference type="EC" id="7.1.1.1" evidence="3"/>
<organism evidence="17 18">
    <name type="scientific">Ferrovibrio terrae</name>
    <dbReference type="NCBI Taxonomy" id="2594003"/>
    <lineage>
        <taxon>Bacteria</taxon>
        <taxon>Pseudomonadati</taxon>
        <taxon>Pseudomonadota</taxon>
        <taxon>Alphaproteobacteria</taxon>
        <taxon>Rhodospirillales</taxon>
        <taxon>Rhodospirillaceae</taxon>
        <taxon>Ferrovibrio</taxon>
    </lineage>
</organism>
<sequence length="383" mass="40684">MKIGIPKERRAGEKRVAASPETVKKFVGLGCTVVIETGAGLAADIPDDQYTAMGAQIAADARATVGDADMVLKVQRPMTAAEGNDELALLKKGAVLVSALQPLQQREQVKAYAAAGISAYAMELMPRITRAQSMDILSSQSNLAGYKSVLDAAQHFGRAFPMMMTSAGTIAPARVFIMGVGVAGLQAIATAKRLGAVVSATDVRPATKEQVESLGGKFVWVDDEEARASQTSGGYAKEMSAEYKAKQAALIAETVKKQDIIITTALIPGRAAPVLVTEEMVKTMRPGSVIIDLAVESGGNCPLSKVDEVVNVNGVKVVGYSNYPSRVPVDASNLYAKNLWNFLSPHWDKDGKTFKFNLEDETVTGTCVVRDGQVVHPQLKEGN</sequence>
<evidence type="ECO:0000256" key="12">
    <source>
        <dbReference type="ARBA" id="ARBA00077863"/>
    </source>
</evidence>